<dbReference type="InterPro" id="IPR027368">
    <property type="entry name" value="MnmE_dom2"/>
</dbReference>
<proteinExistence type="predicted"/>
<dbReference type="SUPFAM" id="SSF103025">
    <property type="entry name" value="Folate-binding domain"/>
    <property type="match status" value="1"/>
</dbReference>
<dbReference type="PANTHER" id="PTHR42714">
    <property type="entry name" value="TRNA MODIFICATION GTPASE GTPBP3"/>
    <property type="match status" value="1"/>
</dbReference>
<accession>A0A3B1E168</accession>
<dbReference type="Gene3D" id="1.20.120.430">
    <property type="entry name" value="tRNA modification GTPase MnmE domain 2"/>
    <property type="match status" value="1"/>
</dbReference>
<dbReference type="GO" id="GO:0005525">
    <property type="term" value="F:GTP binding"/>
    <property type="evidence" value="ECO:0007669"/>
    <property type="project" value="InterPro"/>
</dbReference>
<gene>
    <name evidence="2" type="ORF">MNBD_PLANCTO02-2366</name>
</gene>
<dbReference type="Gene3D" id="3.30.1360.120">
    <property type="entry name" value="Probable tRNA modification gtpase trme, domain 1"/>
    <property type="match status" value="1"/>
</dbReference>
<dbReference type="GO" id="GO:0002098">
    <property type="term" value="P:tRNA wobble uridine modification"/>
    <property type="evidence" value="ECO:0007669"/>
    <property type="project" value="TreeGrafter"/>
</dbReference>
<sequence>MYQGVANNKTFQNQNRMNNLSQKNNFDSPQTALWTSRGRGAVATIRYGGDCQIIDAGTLPMFHAANKLPVAQQLVGDIFFGHWGTETSEEVVLCRLSDDQLAIHCHGGEAATKRILNDLACCGVEIVSWSQFLSKCEGDFESEMQEVLSKTKTIRAASIVLQQQSGVLRSAFEKLSEVNQQEETFSKEIDLLLHWASFGLHLTTSWKVVITGRPNVGKSSLVNKLAGFERAIVFDQPGTTRDVVHVEAVFEGWAFQLIDTAGIREEAVSLEQQGIERTLETLQTADCSIILLDQSQPVTDEERSFLEQYPSAIVVANKSDLPSAWNKNDIPCEDILFLSAMTGEGVDTLSKKIVQQLVPEVPPSHTPIPVTARQISCLQRASLALENNNWEESLFEVKNLLN</sequence>
<dbReference type="InterPro" id="IPR031168">
    <property type="entry name" value="G_TrmE"/>
</dbReference>
<dbReference type="AlphaFoldDB" id="A0A3B1E168"/>
<dbReference type="Pfam" id="PF01926">
    <property type="entry name" value="MMR_HSR1"/>
    <property type="match status" value="1"/>
</dbReference>
<dbReference type="InterPro" id="IPR027417">
    <property type="entry name" value="P-loop_NTPase"/>
</dbReference>
<dbReference type="GO" id="GO:0005829">
    <property type="term" value="C:cytosol"/>
    <property type="evidence" value="ECO:0007669"/>
    <property type="project" value="TreeGrafter"/>
</dbReference>
<dbReference type="InterPro" id="IPR006073">
    <property type="entry name" value="GTP-bd"/>
</dbReference>
<dbReference type="NCBIfam" id="TIGR00231">
    <property type="entry name" value="small_GTP"/>
    <property type="match status" value="1"/>
</dbReference>
<evidence type="ECO:0000259" key="1">
    <source>
        <dbReference type="Pfam" id="PF01926"/>
    </source>
</evidence>
<name>A0A3B1E168_9ZZZZ</name>
<organism evidence="2">
    <name type="scientific">hydrothermal vent metagenome</name>
    <dbReference type="NCBI Taxonomy" id="652676"/>
    <lineage>
        <taxon>unclassified sequences</taxon>
        <taxon>metagenomes</taxon>
        <taxon>ecological metagenomes</taxon>
    </lineage>
</organism>
<dbReference type="Gene3D" id="3.40.50.300">
    <property type="entry name" value="P-loop containing nucleotide triphosphate hydrolases"/>
    <property type="match status" value="1"/>
</dbReference>
<dbReference type="CDD" id="cd04164">
    <property type="entry name" value="trmE"/>
    <property type="match status" value="1"/>
</dbReference>
<dbReference type="InterPro" id="IPR005225">
    <property type="entry name" value="Small_GTP-bd"/>
</dbReference>
<feature type="domain" description="G" evidence="1">
    <location>
        <begin position="207"/>
        <end position="318"/>
    </location>
</feature>
<dbReference type="SUPFAM" id="SSF52540">
    <property type="entry name" value="P-loop containing nucleoside triphosphate hydrolases"/>
    <property type="match status" value="1"/>
</dbReference>
<dbReference type="PANTHER" id="PTHR42714:SF2">
    <property type="entry name" value="TRNA MODIFICATION GTPASE GTPBP3, MITOCHONDRIAL"/>
    <property type="match status" value="1"/>
</dbReference>
<dbReference type="InterPro" id="IPR027266">
    <property type="entry name" value="TrmE/GcvT-like"/>
</dbReference>
<protein>
    <submittedName>
        <fullName evidence="2">tRNA-5-carboxymethylaminomethyl-2-thiouridine(34) synthesis protein MnmE</fullName>
    </submittedName>
</protein>
<dbReference type="GO" id="GO:0030488">
    <property type="term" value="P:tRNA methylation"/>
    <property type="evidence" value="ECO:0007669"/>
    <property type="project" value="TreeGrafter"/>
</dbReference>
<reference evidence="2" key="1">
    <citation type="submission" date="2018-06" db="EMBL/GenBank/DDBJ databases">
        <authorList>
            <person name="Zhirakovskaya E."/>
        </authorList>
    </citation>
    <scope>NUCLEOTIDE SEQUENCE</scope>
</reference>
<dbReference type="EMBL" id="UOGL01000273">
    <property type="protein sequence ID" value="VAX38895.1"/>
    <property type="molecule type" value="Genomic_DNA"/>
</dbReference>
<evidence type="ECO:0000313" key="2">
    <source>
        <dbReference type="EMBL" id="VAX38895.1"/>
    </source>
</evidence>